<dbReference type="InterPro" id="IPR029510">
    <property type="entry name" value="Ald_DH_CS_GLU"/>
</dbReference>
<accession>A0A3L9I1Y4</accession>
<dbReference type="InterPro" id="IPR016163">
    <property type="entry name" value="Ald_DH_C"/>
</dbReference>
<feature type="non-terminal residue" evidence="10">
    <location>
        <position position="494"/>
    </location>
</feature>
<evidence type="ECO:0000256" key="6">
    <source>
        <dbReference type="PROSITE-ProRule" id="PRU10007"/>
    </source>
</evidence>
<dbReference type="Gene3D" id="3.40.309.10">
    <property type="entry name" value="Aldehyde Dehydrogenase, Chain A, domain 2"/>
    <property type="match status" value="1"/>
</dbReference>
<dbReference type="InterPro" id="IPR016161">
    <property type="entry name" value="Ald_DH/histidinol_DH"/>
</dbReference>
<keyword evidence="4" id="KW-0520">NAD</keyword>
<dbReference type="PROSITE" id="PS00687">
    <property type="entry name" value="ALDEHYDE_DEHYDR_GLU"/>
    <property type="match status" value="1"/>
</dbReference>
<gene>
    <name evidence="10" type="ORF">EAI46_21590</name>
</gene>
<dbReference type="AlphaFoldDB" id="A0A3L9I1Y4"/>
<dbReference type="Proteomes" id="UP000281340">
    <property type="component" value="Unassembled WGS sequence"/>
</dbReference>
<proteinExistence type="inferred from homology"/>
<evidence type="ECO:0000256" key="4">
    <source>
        <dbReference type="ARBA" id="ARBA00023027"/>
    </source>
</evidence>
<dbReference type="FunFam" id="3.40.605.10:FF:000017">
    <property type="entry name" value="Bifunctional protein PutA"/>
    <property type="match status" value="1"/>
</dbReference>
<protein>
    <recommendedName>
        <fullName evidence="2">L-glutamate gamma-semialdehyde dehydrogenase</fullName>
        <ecNumber evidence="2">1.2.1.88</ecNumber>
    </recommendedName>
</protein>
<evidence type="ECO:0000259" key="9">
    <source>
        <dbReference type="Pfam" id="PF01619"/>
    </source>
</evidence>
<comment type="catalytic activity">
    <reaction evidence="5">
        <text>L-glutamate 5-semialdehyde + NAD(+) + H2O = L-glutamate + NADH + 2 H(+)</text>
        <dbReference type="Rhea" id="RHEA:30235"/>
        <dbReference type="ChEBI" id="CHEBI:15377"/>
        <dbReference type="ChEBI" id="CHEBI:15378"/>
        <dbReference type="ChEBI" id="CHEBI:29985"/>
        <dbReference type="ChEBI" id="CHEBI:57540"/>
        <dbReference type="ChEBI" id="CHEBI:57945"/>
        <dbReference type="ChEBI" id="CHEBI:58066"/>
        <dbReference type="EC" id="1.2.1.88"/>
    </reaction>
</comment>
<comment type="pathway">
    <text evidence="1">Amino-acid degradation; L-proline degradation into L-glutamate; L-glutamate from L-proline: step 2/2.</text>
</comment>
<dbReference type="EMBL" id="RDDM01000231">
    <property type="protein sequence ID" value="RLY55047.1"/>
    <property type="molecule type" value="Genomic_DNA"/>
</dbReference>
<comment type="caution">
    <text evidence="10">The sequence shown here is derived from an EMBL/GenBank/DDBJ whole genome shotgun (WGS) entry which is preliminary data.</text>
</comment>
<dbReference type="NCBIfam" id="TIGR01238">
    <property type="entry name" value="D1pyr5carbox3"/>
    <property type="match status" value="1"/>
</dbReference>
<dbReference type="GO" id="GO:0004657">
    <property type="term" value="F:proline dehydrogenase activity"/>
    <property type="evidence" value="ECO:0007669"/>
    <property type="project" value="UniProtKB-ARBA"/>
</dbReference>
<dbReference type="PANTHER" id="PTHR42862:SF1">
    <property type="entry name" value="DELTA-1-PYRROLINE-5-CARBOXYLATE DEHYDROGENASE 2, ISOFORM A-RELATED"/>
    <property type="match status" value="1"/>
</dbReference>
<dbReference type="Pfam" id="PF01619">
    <property type="entry name" value="Pro_dh"/>
    <property type="match status" value="1"/>
</dbReference>
<organism evidence="10 11">
    <name type="scientific">Escherichia coli</name>
    <dbReference type="NCBI Taxonomy" id="562"/>
    <lineage>
        <taxon>Bacteria</taxon>
        <taxon>Pseudomonadati</taxon>
        <taxon>Pseudomonadota</taxon>
        <taxon>Gammaproteobacteria</taxon>
        <taxon>Enterobacterales</taxon>
        <taxon>Enterobacteriaceae</taxon>
        <taxon>Escherichia</taxon>
    </lineage>
</organism>
<dbReference type="GO" id="GO:0003842">
    <property type="term" value="F:L-glutamate gamma-semialdehyde dehydrogenase activity"/>
    <property type="evidence" value="ECO:0007669"/>
    <property type="project" value="UniProtKB-EC"/>
</dbReference>
<evidence type="ECO:0000256" key="2">
    <source>
        <dbReference type="ARBA" id="ARBA00012884"/>
    </source>
</evidence>
<dbReference type="InterPro" id="IPR050485">
    <property type="entry name" value="Proline_metab_enzyme"/>
</dbReference>
<sequence>LLAVPNLIYPQFATHNAHTLAAIYQLAGQNYYPGQYEFQCLHGMGEPLYEQVTGKVADGKLNRPCRIYAPVGTHETLLAYLVRRLLENGANTSFVNRIADTSLPLDELVADPVTAVEKLAQQEGQTGLPHPKIPLPRDLYGHGRDNSAGLDLANEHRLASLSSALLNSALQKWQALPMLEQPVAAGEMSPVINPAEPKDIVGYVREATPREVEQALESAVNNAPIWFATPPVERAAILHRAAVLMESQMQQLIGILVREAGKTFSNAIAEVREAVDFLHYYAGQVRDDFANETHRPLGPVVCISPWNFPLAIFTGQIAAALAAGNSVLAKPAEQTPLIAAQGIAILLEAGVPPGVVQLLPGQGETVGAQLTGDDRVRGVMFTGSTEVATLLQRNIASRLDAQGRPIPLIAETGGMNAMIVDSSALTEQVVVDVLASAFDSAGQRCSALRVLCLQDEIADHTLKMLRGAMAECRMGNPGRLTTDIGPVIDSEAKA</sequence>
<dbReference type="InterPro" id="IPR015590">
    <property type="entry name" value="Aldehyde_DH_dom"/>
</dbReference>
<dbReference type="Gene3D" id="3.40.605.10">
    <property type="entry name" value="Aldehyde Dehydrogenase, Chain A, domain 1"/>
    <property type="match status" value="1"/>
</dbReference>
<dbReference type="SUPFAM" id="SSF51730">
    <property type="entry name" value="FAD-linked oxidoreductase"/>
    <property type="match status" value="1"/>
</dbReference>
<feature type="non-terminal residue" evidence="10">
    <location>
        <position position="1"/>
    </location>
</feature>
<dbReference type="Pfam" id="PF00171">
    <property type="entry name" value="Aldedh"/>
    <property type="match status" value="1"/>
</dbReference>
<dbReference type="SUPFAM" id="SSF53720">
    <property type="entry name" value="ALDH-like"/>
    <property type="match status" value="1"/>
</dbReference>
<dbReference type="InterPro" id="IPR002872">
    <property type="entry name" value="Proline_DH_dom"/>
</dbReference>
<keyword evidence="3 7" id="KW-0560">Oxidoreductase</keyword>
<feature type="active site" evidence="6">
    <location>
        <position position="411"/>
    </location>
</feature>
<dbReference type="PANTHER" id="PTHR42862">
    <property type="entry name" value="DELTA-1-PYRROLINE-5-CARBOXYLATE DEHYDROGENASE 1, ISOFORM A-RELATED"/>
    <property type="match status" value="1"/>
</dbReference>
<comment type="similarity">
    <text evidence="7">Belongs to the aldehyde dehydrogenase family.</text>
</comment>
<name>A0A3L9I1Y4_ECOLX</name>
<reference evidence="10 11" key="1">
    <citation type="submission" date="2018-10" db="EMBL/GenBank/DDBJ databases">
        <title>Comparison of Escherichia coli isolates recovered from retail chicken and from chicken fecal samples by antimicrobial susceptibility test and whole genome sequencing.</title>
        <authorList>
            <person name="Tang B."/>
            <person name="Ma Y."/>
            <person name="He X."/>
            <person name="Cao L."/>
            <person name="Xia X."/>
            <person name="Yang H."/>
        </authorList>
    </citation>
    <scope>NUCLEOTIDE SEQUENCE [LARGE SCALE GENOMIC DNA]</scope>
    <source>
        <strain evidence="10 11">CMJH98b</strain>
    </source>
</reference>
<feature type="domain" description="Proline dehydrogenase" evidence="9">
    <location>
        <begin position="2"/>
        <end position="97"/>
    </location>
</feature>
<evidence type="ECO:0000313" key="11">
    <source>
        <dbReference type="Proteomes" id="UP000281340"/>
    </source>
</evidence>
<dbReference type="PROSITE" id="PS00070">
    <property type="entry name" value="ALDEHYDE_DEHYDR_CYS"/>
    <property type="match status" value="1"/>
</dbReference>
<dbReference type="GO" id="GO:0009898">
    <property type="term" value="C:cytoplasmic side of plasma membrane"/>
    <property type="evidence" value="ECO:0007669"/>
    <property type="project" value="TreeGrafter"/>
</dbReference>
<feature type="domain" description="Aldehyde dehydrogenase" evidence="8">
    <location>
        <begin position="187"/>
        <end position="492"/>
    </location>
</feature>
<dbReference type="InterPro" id="IPR005933">
    <property type="entry name" value="PutA_C"/>
</dbReference>
<evidence type="ECO:0000256" key="7">
    <source>
        <dbReference type="RuleBase" id="RU003345"/>
    </source>
</evidence>
<dbReference type="EC" id="1.2.1.88" evidence="2"/>
<dbReference type="InterPro" id="IPR016160">
    <property type="entry name" value="Ald_DH_CS_CYS"/>
</dbReference>
<evidence type="ECO:0000256" key="5">
    <source>
        <dbReference type="ARBA" id="ARBA00048142"/>
    </source>
</evidence>
<dbReference type="InterPro" id="IPR016162">
    <property type="entry name" value="Ald_DH_N"/>
</dbReference>
<evidence type="ECO:0000313" key="10">
    <source>
        <dbReference type="EMBL" id="RLY55047.1"/>
    </source>
</evidence>
<evidence type="ECO:0000259" key="8">
    <source>
        <dbReference type="Pfam" id="PF00171"/>
    </source>
</evidence>
<dbReference type="Gene3D" id="3.20.20.220">
    <property type="match status" value="1"/>
</dbReference>
<dbReference type="GO" id="GO:0010133">
    <property type="term" value="P:L-proline catabolic process to L-glutamate"/>
    <property type="evidence" value="ECO:0007669"/>
    <property type="project" value="TreeGrafter"/>
</dbReference>
<evidence type="ECO:0000256" key="1">
    <source>
        <dbReference type="ARBA" id="ARBA00004786"/>
    </source>
</evidence>
<evidence type="ECO:0000256" key="3">
    <source>
        <dbReference type="ARBA" id="ARBA00023002"/>
    </source>
</evidence>
<dbReference type="InterPro" id="IPR029041">
    <property type="entry name" value="FAD-linked_oxidoreductase-like"/>
</dbReference>